<dbReference type="InterPro" id="IPR005467">
    <property type="entry name" value="His_kinase_dom"/>
</dbReference>
<comment type="caution">
    <text evidence="10">The sequence shown here is derived from an EMBL/GenBank/DDBJ whole genome shotgun (WGS) entry which is preliminary data.</text>
</comment>
<evidence type="ECO:0000259" key="9">
    <source>
        <dbReference type="PROSITE" id="PS50110"/>
    </source>
</evidence>
<dbReference type="GO" id="GO:0005886">
    <property type="term" value="C:plasma membrane"/>
    <property type="evidence" value="ECO:0007669"/>
    <property type="project" value="TreeGrafter"/>
</dbReference>
<comment type="catalytic activity">
    <reaction evidence="1">
        <text>ATP + protein L-histidine = ADP + protein N-phospho-L-histidine.</text>
        <dbReference type="EC" id="2.7.13.3"/>
    </reaction>
</comment>
<sequence length="1008" mass="111049">MQASICTVLSIQLVLVLVIACGIFLCTFIIEQDSIAASVDHGEGAVNQCFDQYIETIQEVGESFITDISHQIKNHVEGVVDDAEGVARSAARAVEKTGFMEGMATNSFHGDRMLPSLGWMLLNPLEDIEDDVVEDVVIAGFNSTEEENNWVWFGTKSRIPNRAMDCDFYYYRNASNLSSSLWCIEDLYEEPDQPSPSIWPHLYSPAIVKLQEATPCVVPENATQRPLTWMPLNFFVWTANVVALTSVVGGVFGPDGTCEGLAAANVRFTSMNEYLTDLAGSARYANLSIALIESSSGTILGTSLGSAIYKENVTMPDGSINEAERAGNLSTMENPLANAVNEYIEESYGSIGQVPAPLIVSATLEGADYFISFETFSRPDLNLTILAFLPQLSITGPAEAQRFNTQLVLEESAKELEDERDLRLIVVLLIGVGGLFVAASVAGCTAAYLSMRIQALVDFMEKLRSLISEMADKEMSRSSTENLTQPLPADFFPVFETTRLNDLNHIRDATKDLCAQLLETWNNKQEVFRQALEQRQFTASIAHDIRNPLHGVLGIVGMMQSNIEEHKDKLPLLAETLKHMGILLNDMVDLSKIQGGKVTNVKKKFDVWASLQEVNTLYQDKVESGGGKLSCADRFSLPEAYSDPVHVQRILTNYVSNASKYAAGCEIMLKAMLVTREQVQSLSFLDQFDSYFGAEASHWAKCGTLEDDQYIVLACLDRGRGIPYSKLPTVFDAYSQTRDDDRSRGAGLGLAIVKGLAVEMGGGVGVYSEADRGSLFWMVVTCDQNPPPPPLPSPPALFPLFSLDQQSEKSCLSTPILPLDQKSDVKPLFSLVDKKSEVKPLFSLDALPPKKDPGFDVDAPSKDLPSSSVDTDDVEDTNYVLVVDDTKLNLMLLKHFLTKLNIKAETVMSGMEGLDKLRQDPKKFSLILSDFNMPEMSGGEMCLEVRNDHRLCNLPFICSSGNVITKDEMETYQMDETLMKPFTAEKLKETIGPFMGHISKWSPSCAEA</sequence>
<dbReference type="AlphaFoldDB" id="A0A9N8D7T2"/>
<dbReference type="InterPro" id="IPR001789">
    <property type="entry name" value="Sig_transdc_resp-reg_receiver"/>
</dbReference>
<dbReference type="Proteomes" id="UP001153069">
    <property type="component" value="Unassembled WGS sequence"/>
</dbReference>
<evidence type="ECO:0000256" key="6">
    <source>
        <dbReference type="PROSITE-ProRule" id="PRU00169"/>
    </source>
</evidence>
<dbReference type="SUPFAM" id="SSF52172">
    <property type="entry name" value="CheY-like"/>
    <property type="match status" value="1"/>
</dbReference>
<dbReference type="InterPro" id="IPR003594">
    <property type="entry name" value="HATPase_dom"/>
</dbReference>
<evidence type="ECO:0000313" key="10">
    <source>
        <dbReference type="EMBL" id="CAB9497988.1"/>
    </source>
</evidence>
<dbReference type="Pfam" id="PF02518">
    <property type="entry name" value="HATPase_c"/>
    <property type="match status" value="1"/>
</dbReference>
<gene>
    <name evidence="10" type="ORF">SEMRO_29_G019310.1</name>
</gene>
<dbReference type="SMART" id="SM00448">
    <property type="entry name" value="REC"/>
    <property type="match status" value="1"/>
</dbReference>
<dbReference type="SUPFAM" id="SSF47384">
    <property type="entry name" value="Homodimeric domain of signal transducing histidine kinase"/>
    <property type="match status" value="1"/>
</dbReference>
<protein>
    <recommendedName>
        <fullName evidence="2">histidine kinase</fullName>
        <ecNumber evidence="2">2.7.13.3</ecNumber>
    </recommendedName>
</protein>
<keyword evidence="11" id="KW-1185">Reference proteome</keyword>
<dbReference type="PANTHER" id="PTHR43047:SF62">
    <property type="entry name" value="SENSOR HISTIDINE KINASE DPIB"/>
    <property type="match status" value="1"/>
</dbReference>
<dbReference type="InterPro" id="IPR036097">
    <property type="entry name" value="HisK_dim/P_sf"/>
</dbReference>
<dbReference type="Gene3D" id="3.30.565.10">
    <property type="entry name" value="Histidine kinase-like ATPase, C-terminal domain"/>
    <property type="match status" value="1"/>
</dbReference>
<dbReference type="PROSITE" id="PS50109">
    <property type="entry name" value="HIS_KIN"/>
    <property type="match status" value="1"/>
</dbReference>
<feature type="domain" description="Response regulatory" evidence="9">
    <location>
        <begin position="879"/>
        <end position="995"/>
    </location>
</feature>
<evidence type="ECO:0000259" key="8">
    <source>
        <dbReference type="PROSITE" id="PS50109"/>
    </source>
</evidence>
<keyword evidence="7" id="KW-0472">Membrane</keyword>
<evidence type="ECO:0000256" key="2">
    <source>
        <dbReference type="ARBA" id="ARBA00012438"/>
    </source>
</evidence>
<dbReference type="Pfam" id="PF00512">
    <property type="entry name" value="HisKA"/>
    <property type="match status" value="1"/>
</dbReference>
<accession>A0A9N8D7T2</accession>
<evidence type="ECO:0000256" key="1">
    <source>
        <dbReference type="ARBA" id="ARBA00000085"/>
    </source>
</evidence>
<dbReference type="InterPro" id="IPR003661">
    <property type="entry name" value="HisK_dim/P_dom"/>
</dbReference>
<dbReference type="EMBL" id="CAICTM010000029">
    <property type="protein sequence ID" value="CAB9497988.1"/>
    <property type="molecule type" value="Genomic_DNA"/>
</dbReference>
<evidence type="ECO:0000256" key="4">
    <source>
        <dbReference type="ARBA" id="ARBA00022679"/>
    </source>
</evidence>
<dbReference type="InterPro" id="IPR011006">
    <property type="entry name" value="CheY-like_superfamily"/>
</dbReference>
<dbReference type="InterPro" id="IPR004358">
    <property type="entry name" value="Sig_transdc_His_kin-like_C"/>
</dbReference>
<dbReference type="PANTHER" id="PTHR43047">
    <property type="entry name" value="TWO-COMPONENT HISTIDINE PROTEIN KINASE"/>
    <property type="match status" value="1"/>
</dbReference>
<proteinExistence type="predicted"/>
<evidence type="ECO:0000256" key="7">
    <source>
        <dbReference type="SAM" id="Phobius"/>
    </source>
</evidence>
<feature type="domain" description="Histidine kinase" evidence="8">
    <location>
        <begin position="540"/>
        <end position="784"/>
    </location>
</feature>
<dbReference type="CDD" id="cd17546">
    <property type="entry name" value="REC_hyHK_CKI1_RcsC-like"/>
    <property type="match status" value="1"/>
</dbReference>
<dbReference type="PROSITE" id="PS50110">
    <property type="entry name" value="RESPONSE_REGULATORY"/>
    <property type="match status" value="1"/>
</dbReference>
<keyword evidence="3 6" id="KW-0597">Phosphoprotein</keyword>
<dbReference type="InterPro" id="IPR036890">
    <property type="entry name" value="HATPase_C_sf"/>
</dbReference>
<keyword evidence="7" id="KW-0812">Transmembrane</keyword>
<keyword evidence="7" id="KW-1133">Transmembrane helix</keyword>
<evidence type="ECO:0000313" key="11">
    <source>
        <dbReference type="Proteomes" id="UP001153069"/>
    </source>
</evidence>
<dbReference type="PRINTS" id="PR00344">
    <property type="entry name" value="BCTRLSENSOR"/>
</dbReference>
<evidence type="ECO:0000256" key="3">
    <source>
        <dbReference type="ARBA" id="ARBA00022553"/>
    </source>
</evidence>
<evidence type="ECO:0000256" key="5">
    <source>
        <dbReference type="ARBA" id="ARBA00022777"/>
    </source>
</evidence>
<dbReference type="GO" id="GO:0009927">
    <property type="term" value="F:histidine phosphotransfer kinase activity"/>
    <property type="evidence" value="ECO:0007669"/>
    <property type="project" value="TreeGrafter"/>
</dbReference>
<feature type="transmembrane region" description="Helical" evidence="7">
    <location>
        <begin position="7"/>
        <end position="30"/>
    </location>
</feature>
<dbReference type="Gene3D" id="3.40.50.2300">
    <property type="match status" value="1"/>
</dbReference>
<dbReference type="EC" id="2.7.13.3" evidence="2"/>
<dbReference type="SMART" id="SM00388">
    <property type="entry name" value="HisKA"/>
    <property type="match status" value="1"/>
</dbReference>
<feature type="transmembrane region" description="Helical" evidence="7">
    <location>
        <begin position="424"/>
        <end position="449"/>
    </location>
</feature>
<dbReference type="Pfam" id="PF00072">
    <property type="entry name" value="Response_reg"/>
    <property type="match status" value="1"/>
</dbReference>
<dbReference type="OrthoDB" id="1911832at2759"/>
<dbReference type="CDD" id="cd00082">
    <property type="entry name" value="HisKA"/>
    <property type="match status" value="1"/>
</dbReference>
<dbReference type="Gene3D" id="1.10.287.130">
    <property type="match status" value="1"/>
</dbReference>
<feature type="modified residue" description="4-aspartylphosphate" evidence="6">
    <location>
        <position position="930"/>
    </location>
</feature>
<keyword evidence="5 10" id="KW-0418">Kinase</keyword>
<dbReference type="SMART" id="SM00387">
    <property type="entry name" value="HATPase_c"/>
    <property type="match status" value="1"/>
</dbReference>
<keyword evidence="4" id="KW-0808">Transferase</keyword>
<dbReference type="SUPFAM" id="SSF55874">
    <property type="entry name" value="ATPase domain of HSP90 chaperone/DNA topoisomerase II/histidine kinase"/>
    <property type="match status" value="1"/>
</dbReference>
<dbReference type="GO" id="GO:0000155">
    <property type="term" value="F:phosphorelay sensor kinase activity"/>
    <property type="evidence" value="ECO:0007669"/>
    <property type="project" value="InterPro"/>
</dbReference>
<reference evidence="10" key="1">
    <citation type="submission" date="2020-06" db="EMBL/GenBank/DDBJ databases">
        <authorList>
            <consortium name="Plant Systems Biology data submission"/>
        </authorList>
    </citation>
    <scope>NUCLEOTIDE SEQUENCE</scope>
    <source>
        <strain evidence="10">D6</strain>
    </source>
</reference>
<name>A0A9N8D7T2_9STRA</name>
<organism evidence="10 11">
    <name type="scientific">Seminavis robusta</name>
    <dbReference type="NCBI Taxonomy" id="568900"/>
    <lineage>
        <taxon>Eukaryota</taxon>
        <taxon>Sar</taxon>
        <taxon>Stramenopiles</taxon>
        <taxon>Ochrophyta</taxon>
        <taxon>Bacillariophyta</taxon>
        <taxon>Bacillariophyceae</taxon>
        <taxon>Bacillariophycidae</taxon>
        <taxon>Naviculales</taxon>
        <taxon>Naviculaceae</taxon>
        <taxon>Seminavis</taxon>
    </lineage>
</organism>